<dbReference type="OrthoDB" id="5986176at2759"/>
<reference evidence="3 4" key="1">
    <citation type="journal article" date="2018" name="Sci. Rep.">
        <title>Comparative analysis of the Pocillopora damicornis genome highlights role of immune system in coral evolution.</title>
        <authorList>
            <person name="Cunning R."/>
            <person name="Bay R.A."/>
            <person name="Gillette P."/>
            <person name="Baker A.C."/>
            <person name="Traylor-Knowles N."/>
        </authorList>
    </citation>
    <scope>NUCLEOTIDE SEQUENCE [LARGE SCALE GENOMIC DNA]</scope>
    <source>
        <strain evidence="3">RSMAS</strain>
        <tissue evidence="3">Whole animal</tissue>
    </source>
</reference>
<comment type="caution">
    <text evidence="3">The sequence shown here is derived from an EMBL/GenBank/DDBJ whole genome shotgun (WGS) entry which is preliminary data.</text>
</comment>
<evidence type="ECO:0000313" key="3">
    <source>
        <dbReference type="EMBL" id="RMX51876.1"/>
    </source>
</evidence>
<dbReference type="EMBL" id="RCHS01001709">
    <property type="protein sequence ID" value="RMX51876.1"/>
    <property type="molecule type" value="Genomic_DNA"/>
</dbReference>
<protein>
    <submittedName>
        <fullName evidence="3">Uncharacterized protein</fullName>
    </submittedName>
</protein>
<feature type="coiled-coil region" evidence="1">
    <location>
        <begin position="166"/>
        <end position="200"/>
    </location>
</feature>
<evidence type="ECO:0000256" key="1">
    <source>
        <dbReference type="SAM" id="Coils"/>
    </source>
</evidence>
<dbReference type="AlphaFoldDB" id="A0A3M6UE80"/>
<feature type="region of interest" description="Disordered" evidence="2">
    <location>
        <begin position="61"/>
        <end position="82"/>
    </location>
</feature>
<sequence>MSDIPPELPFNLGNFFFVETSLKYVRDYLEAGNVALTISLDYATIKEWYYLVKEQEKFPEDEQLQDNAKTDDEGENANQPGNNKFYWGYRGLQGFLCSSKSHKLDFYFNDEKRKLFYPDLIDMSAPAHAFAIKDDISFEKRAANVSSQYHLNKGKHNWEKFKFHIFEDQSTLHQDIEEEIESLKNDLQECRAAKSNLEAEKKGKTILETKNKQRTLKIFLTRADRAMWFSKAFGLELDSLKVTEVETVKTHEIYSTLNTEKTEGCLTGDTDISDTDMSRVEQILCLVDKFCVSDEFYHELTMIENGLPRSYLIKQSLKSASFAADFSI</sequence>
<gene>
    <name evidence="3" type="ORF">pdam_00018955</name>
</gene>
<accession>A0A3M6UE80</accession>
<keyword evidence="4" id="KW-1185">Reference proteome</keyword>
<organism evidence="3 4">
    <name type="scientific">Pocillopora damicornis</name>
    <name type="common">Cauliflower coral</name>
    <name type="synonym">Millepora damicornis</name>
    <dbReference type="NCBI Taxonomy" id="46731"/>
    <lineage>
        <taxon>Eukaryota</taxon>
        <taxon>Metazoa</taxon>
        <taxon>Cnidaria</taxon>
        <taxon>Anthozoa</taxon>
        <taxon>Hexacorallia</taxon>
        <taxon>Scleractinia</taxon>
        <taxon>Astrocoeniina</taxon>
        <taxon>Pocilloporidae</taxon>
        <taxon>Pocillopora</taxon>
    </lineage>
</organism>
<evidence type="ECO:0000256" key="2">
    <source>
        <dbReference type="SAM" id="MobiDB-lite"/>
    </source>
</evidence>
<evidence type="ECO:0000313" key="4">
    <source>
        <dbReference type="Proteomes" id="UP000275408"/>
    </source>
</evidence>
<proteinExistence type="predicted"/>
<keyword evidence="1" id="KW-0175">Coiled coil</keyword>
<dbReference type="Proteomes" id="UP000275408">
    <property type="component" value="Unassembled WGS sequence"/>
</dbReference>
<name>A0A3M6UE80_POCDA</name>